<feature type="chain" id="PRO_5012601946" evidence="1">
    <location>
        <begin position="25"/>
        <end position="191"/>
    </location>
</feature>
<proteinExistence type="predicted"/>
<sequence>MDGRVFPLLAALACAGLSPGAAQAADAAPAAAASAAQPSWTNARHAFTVQLIQLGPDNVRAFYENMGYPPKAIDAIAKVCVFGTSIRNDAKAPITYDVADWKAVTPDGKRHPLITKTQWLHRWQPLGVSSDWSILPAQQTLQPGDWAQGFTTVDLPRGTRFKLVYFWREHGTQHQATLVGPQCAAAPHAQP</sequence>
<reference evidence="2 3" key="1">
    <citation type="submission" date="2016-06" db="EMBL/GenBank/DDBJ databases">
        <authorList>
            <person name="Kjaerup R.B."/>
            <person name="Dalgaard T.S."/>
            <person name="Juul-Madsen H.R."/>
        </authorList>
    </citation>
    <scope>NUCLEOTIDE SEQUENCE [LARGE SCALE GENOMIC DNA]</scope>
    <source>
        <strain evidence="2 3">DSM 16361</strain>
    </source>
</reference>
<dbReference type="RefSeq" id="WP_094159874.1">
    <property type="nucleotide sequence ID" value="NZ_LT592170.1"/>
</dbReference>
<name>A0A238D2Z5_THIDL</name>
<evidence type="ECO:0000313" key="2">
    <source>
        <dbReference type="EMBL" id="SBP87657.1"/>
    </source>
</evidence>
<keyword evidence="3" id="KW-1185">Reference proteome</keyword>
<organism evidence="2 3">
    <name type="scientific">Thiomonas delicata</name>
    <name type="common">Thiomonas cuprina</name>
    <dbReference type="NCBI Taxonomy" id="364030"/>
    <lineage>
        <taxon>Bacteria</taxon>
        <taxon>Pseudomonadati</taxon>
        <taxon>Pseudomonadota</taxon>
        <taxon>Betaproteobacteria</taxon>
        <taxon>Burkholderiales</taxon>
        <taxon>Thiomonas</taxon>
    </lineage>
</organism>
<accession>A0A238D2Z5</accession>
<dbReference type="OrthoDB" id="9156414at2"/>
<evidence type="ECO:0000256" key="1">
    <source>
        <dbReference type="SAM" id="SignalP"/>
    </source>
</evidence>
<protein>
    <submittedName>
        <fullName evidence="2">Uncharacterized protein</fullName>
    </submittedName>
</protein>
<feature type="signal peptide" evidence="1">
    <location>
        <begin position="1"/>
        <end position="24"/>
    </location>
</feature>
<dbReference type="AlphaFoldDB" id="A0A238D2Z5"/>
<gene>
    <name evidence="2" type="ORF">THIARS_60370</name>
</gene>
<dbReference type="EMBL" id="FLMQ01000055">
    <property type="protein sequence ID" value="SBP87657.1"/>
    <property type="molecule type" value="Genomic_DNA"/>
</dbReference>
<evidence type="ECO:0000313" key="3">
    <source>
        <dbReference type="Proteomes" id="UP000214566"/>
    </source>
</evidence>
<dbReference type="Proteomes" id="UP000214566">
    <property type="component" value="Unassembled WGS sequence"/>
</dbReference>
<keyword evidence="1" id="KW-0732">Signal</keyword>